<dbReference type="SMART" id="SM00220">
    <property type="entry name" value="S_TKc"/>
    <property type="match status" value="1"/>
</dbReference>
<evidence type="ECO:0000256" key="3">
    <source>
        <dbReference type="ARBA" id="ARBA00022679"/>
    </source>
</evidence>
<reference evidence="13" key="1">
    <citation type="submission" date="2015-03" db="EMBL/GenBank/DDBJ databases">
        <authorList>
            <consortium name="Pathogen Informatics"/>
        </authorList>
    </citation>
    <scope>NUCLEOTIDE SEQUENCE [LARGE SCALE GENOMIC DNA]</scope>
    <source>
        <strain evidence="13">NCTC11134</strain>
    </source>
</reference>
<evidence type="ECO:0000313" key="13">
    <source>
        <dbReference type="Proteomes" id="UP000057820"/>
    </source>
</evidence>
<feature type="domain" description="Protein kinase" evidence="11">
    <location>
        <begin position="39"/>
        <end position="302"/>
    </location>
</feature>
<dbReference type="Pfam" id="PF00069">
    <property type="entry name" value="Pkinase"/>
    <property type="match status" value="1"/>
</dbReference>
<keyword evidence="6" id="KW-0067">ATP-binding</keyword>
<dbReference type="GO" id="GO:0005524">
    <property type="term" value="F:ATP binding"/>
    <property type="evidence" value="ECO:0007669"/>
    <property type="project" value="UniProtKB-KW"/>
</dbReference>
<evidence type="ECO:0000256" key="1">
    <source>
        <dbReference type="ARBA" id="ARBA00012513"/>
    </source>
</evidence>
<name>A0A0H5P0Z1_NOCFR</name>
<dbReference type="EC" id="2.7.11.1" evidence="1"/>
<dbReference type="KEGG" id="nfr:ERS450000_01672"/>
<keyword evidence="5 12" id="KW-0418">Kinase</keyword>
<evidence type="ECO:0000259" key="11">
    <source>
        <dbReference type="PROSITE" id="PS50011"/>
    </source>
</evidence>
<protein>
    <recommendedName>
        <fullName evidence="1">non-specific serine/threonine protein kinase</fullName>
        <ecNumber evidence="1">2.7.11.1</ecNumber>
    </recommendedName>
</protein>
<dbReference type="PROSITE" id="PS00108">
    <property type="entry name" value="PROTEIN_KINASE_ST"/>
    <property type="match status" value="1"/>
</dbReference>
<accession>A0A0H5P0Z1</accession>
<dbReference type="SUPFAM" id="SSF56112">
    <property type="entry name" value="Protein kinase-like (PK-like)"/>
    <property type="match status" value="1"/>
</dbReference>
<organism evidence="12 13">
    <name type="scientific">Nocardia farcinica</name>
    <dbReference type="NCBI Taxonomy" id="37329"/>
    <lineage>
        <taxon>Bacteria</taxon>
        <taxon>Bacillati</taxon>
        <taxon>Actinomycetota</taxon>
        <taxon>Actinomycetes</taxon>
        <taxon>Mycobacteriales</taxon>
        <taxon>Nocardiaceae</taxon>
        <taxon>Nocardia</taxon>
    </lineage>
</organism>
<dbReference type="InterPro" id="IPR000719">
    <property type="entry name" value="Prot_kinase_dom"/>
</dbReference>
<dbReference type="EMBL" id="LN868938">
    <property type="protein sequence ID" value="CRY76086.1"/>
    <property type="molecule type" value="Genomic_DNA"/>
</dbReference>
<evidence type="ECO:0000256" key="6">
    <source>
        <dbReference type="ARBA" id="ARBA00022840"/>
    </source>
</evidence>
<keyword evidence="3 12" id="KW-0808">Transferase</keyword>
<evidence type="ECO:0000313" key="12">
    <source>
        <dbReference type="EMBL" id="CRY76086.1"/>
    </source>
</evidence>
<keyword evidence="10" id="KW-0472">Membrane</keyword>
<dbReference type="Gene3D" id="1.10.510.10">
    <property type="entry name" value="Transferase(Phosphotransferase) domain 1"/>
    <property type="match status" value="1"/>
</dbReference>
<sequence length="559" mass="58083">MRRDGGGILDGRAVAPAVLCGWEEVVVRLPGAGDVFAGYRIVRRLGAGGMGTVYLAEHPRLPRRDAVKVLDPELAADPGYRARFEREAELAARLEHPNVVAVYDRGREGEFLWIAMRYVDGVDAGELVAAEPAGLPAERAVGIVAAAARGLDAAHRRGLLHRDVKPANILVSTDDDGADVVRLTDFGIARSLDAAATTSGSVLASFAYAAPETFAGGPLDARTDVYALGCTLYEMLTGAVPFARRSPAAAMQAHLYEPPPRPSATHPALAAFDPVIARALAKVPAHRYGSCGELARAATAALAANTPHRSAPHRMAPPPPSATTGPAGGPGVTPADLSPAPHPTASAQPRTPSEPGIAGPAGPPRSARLLLIATTVAALVVAAAVAAVLVRGNSTAGTPVATPSPATITTPPTTTTPTITTSAWGPAAYIVAAFPDLLPSEPTGTGYQGMRCARNDDEGSWLHCPATTDDGINVNIRCDPSRAPVTYRSDTLGLTDIHEEPWTRPSGSGTIRWATDDTAGFGLLDVAFDDPDRHFCLVSASGGSGGQDVYDRWWRSAPL</sequence>
<dbReference type="InterPro" id="IPR008271">
    <property type="entry name" value="Ser/Thr_kinase_AS"/>
</dbReference>
<dbReference type="FunFam" id="3.30.200.20:FF:000035">
    <property type="entry name" value="Serine/threonine protein kinase Stk1"/>
    <property type="match status" value="1"/>
</dbReference>
<dbReference type="CDD" id="cd14014">
    <property type="entry name" value="STKc_PknB_like"/>
    <property type="match status" value="1"/>
</dbReference>
<keyword evidence="10" id="KW-0812">Transmembrane</keyword>
<comment type="catalytic activity">
    <reaction evidence="7">
        <text>L-threonyl-[protein] + ATP = O-phospho-L-threonyl-[protein] + ADP + H(+)</text>
        <dbReference type="Rhea" id="RHEA:46608"/>
        <dbReference type="Rhea" id="RHEA-COMP:11060"/>
        <dbReference type="Rhea" id="RHEA-COMP:11605"/>
        <dbReference type="ChEBI" id="CHEBI:15378"/>
        <dbReference type="ChEBI" id="CHEBI:30013"/>
        <dbReference type="ChEBI" id="CHEBI:30616"/>
        <dbReference type="ChEBI" id="CHEBI:61977"/>
        <dbReference type="ChEBI" id="CHEBI:456216"/>
        <dbReference type="EC" id="2.7.11.1"/>
    </reaction>
</comment>
<feature type="transmembrane region" description="Helical" evidence="10">
    <location>
        <begin position="369"/>
        <end position="390"/>
    </location>
</feature>
<evidence type="ECO:0000256" key="4">
    <source>
        <dbReference type="ARBA" id="ARBA00022741"/>
    </source>
</evidence>
<dbReference type="InterPro" id="IPR011009">
    <property type="entry name" value="Kinase-like_dom_sf"/>
</dbReference>
<dbReference type="GO" id="GO:0106310">
    <property type="term" value="F:protein serine kinase activity"/>
    <property type="evidence" value="ECO:0007669"/>
    <property type="project" value="RHEA"/>
</dbReference>
<evidence type="ECO:0000256" key="2">
    <source>
        <dbReference type="ARBA" id="ARBA00022527"/>
    </source>
</evidence>
<feature type="region of interest" description="Disordered" evidence="9">
    <location>
        <begin position="302"/>
        <end position="362"/>
    </location>
</feature>
<keyword evidence="4" id="KW-0547">Nucleotide-binding</keyword>
<proteinExistence type="predicted"/>
<evidence type="ECO:0000256" key="7">
    <source>
        <dbReference type="ARBA" id="ARBA00047899"/>
    </source>
</evidence>
<evidence type="ECO:0000256" key="9">
    <source>
        <dbReference type="SAM" id="MobiDB-lite"/>
    </source>
</evidence>
<keyword evidence="10" id="KW-1133">Transmembrane helix</keyword>
<evidence type="ECO:0000256" key="10">
    <source>
        <dbReference type="SAM" id="Phobius"/>
    </source>
</evidence>
<dbReference type="Proteomes" id="UP000057820">
    <property type="component" value="Chromosome 1"/>
</dbReference>
<gene>
    <name evidence="12" type="primary">pknF_1</name>
    <name evidence="12" type="ORF">ERS450000_01672</name>
</gene>
<dbReference type="GO" id="GO:0004674">
    <property type="term" value="F:protein serine/threonine kinase activity"/>
    <property type="evidence" value="ECO:0007669"/>
    <property type="project" value="UniProtKB-KW"/>
</dbReference>
<keyword evidence="2" id="KW-0723">Serine/threonine-protein kinase</keyword>
<comment type="catalytic activity">
    <reaction evidence="8">
        <text>L-seryl-[protein] + ATP = O-phospho-L-seryl-[protein] + ADP + H(+)</text>
        <dbReference type="Rhea" id="RHEA:17989"/>
        <dbReference type="Rhea" id="RHEA-COMP:9863"/>
        <dbReference type="Rhea" id="RHEA-COMP:11604"/>
        <dbReference type="ChEBI" id="CHEBI:15378"/>
        <dbReference type="ChEBI" id="CHEBI:29999"/>
        <dbReference type="ChEBI" id="CHEBI:30616"/>
        <dbReference type="ChEBI" id="CHEBI:83421"/>
        <dbReference type="ChEBI" id="CHEBI:456216"/>
        <dbReference type="EC" id="2.7.11.1"/>
    </reaction>
</comment>
<dbReference type="PANTHER" id="PTHR43289:SF6">
    <property type="entry name" value="SERINE_THREONINE-PROTEIN KINASE NEKL-3"/>
    <property type="match status" value="1"/>
</dbReference>
<dbReference type="PROSITE" id="PS50011">
    <property type="entry name" value="PROTEIN_KINASE_DOM"/>
    <property type="match status" value="1"/>
</dbReference>
<dbReference type="Gene3D" id="3.30.200.20">
    <property type="entry name" value="Phosphorylase Kinase, domain 1"/>
    <property type="match status" value="1"/>
</dbReference>
<dbReference type="PANTHER" id="PTHR43289">
    <property type="entry name" value="MITOGEN-ACTIVATED PROTEIN KINASE KINASE KINASE 20-RELATED"/>
    <property type="match status" value="1"/>
</dbReference>
<evidence type="ECO:0000256" key="8">
    <source>
        <dbReference type="ARBA" id="ARBA00048679"/>
    </source>
</evidence>
<dbReference type="AlphaFoldDB" id="A0A0H5P0Z1"/>
<evidence type="ECO:0000256" key="5">
    <source>
        <dbReference type="ARBA" id="ARBA00022777"/>
    </source>
</evidence>